<accession>A0A423X1N6</accession>
<dbReference type="InterPro" id="IPR038883">
    <property type="entry name" value="AN11006-like"/>
</dbReference>
<evidence type="ECO:0000313" key="2">
    <source>
        <dbReference type="Proteomes" id="UP000283895"/>
    </source>
</evidence>
<dbReference type="EMBL" id="LKEA01000004">
    <property type="protein sequence ID" value="ROW09711.1"/>
    <property type="molecule type" value="Genomic_DNA"/>
</dbReference>
<comment type="caution">
    <text evidence="1">The sequence shown here is derived from an EMBL/GenBank/DDBJ whole genome shotgun (WGS) entry which is preliminary data.</text>
</comment>
<keyword evidence="2" id="KW-1185">Reference proteome</keyword>
<dbReference type="Proteomes" id="UP000283895">
    <property type="component" value="Unassembled WGS sequence"/>
</dbReference>
<dbReference type="PANTHER" id="PTHR42085:SF2">
    <property type="entry name" value="F-BOX DOMAIN-CONTAINING PROTEIN"/>
    <property type="match status" value="1"/>
</dbReference>
<reference evidence="1 2" key="1">
    <citation type="submission" date="2015-09" db="EMBL/GenBank/DDBJ databases">
        <title>Host preference determinants of Valsa canker pathogens revealed by comparative genomics.</title>
        <authorList>
            <person name="Yin Z."/>
            <person name="Huang L."/>
        </authorList>
    </citation>
    <scope>NUCLEOTIDE SEQUENCE [LARGE SCALE GENOMIC DNA]</scope>
    <source>
        <strain evidence="1 2">03-1</strain>
    </source>
</reference>
<dbReference type="AlphaFoldDB" id="A0A423X1N6"/>
<sequence length="273" mass="31615">MGIPPHGTGDKQPFSFFDFPAEIRNIIYDHLLHWPDCVDMYRYFYRRIPAYPTSESPHSARHQYQSNLKTPTILLLCRRITEECLPILRSRWIVIDRLPPFVPGGLMRITNFVGRRTLQSLHHIDIRIGLGEGPLGSGWIWTRLLDELMTILKERNALVKLRLLIRMCNETMASRWDQERRYNKDIKKKANPNVFAPGEIIVETWRIEGETATFVSRYTSFSDEDVSEDTTPPPDRIYPDREMFPGSIMQFVEALPAPAWSDAEVARRLGGGS</sequence>
<name>A0A423X1N6_9PEZI</name>
<dbReference type="OrthoDB" id="3510794at2759"/>
<evidence type="ECO:0000313" key="1">
    <source>
        <dbReference type="EMBL" id="ROW09711.1"/>
    </source>
</evidence>
<proteinExistence type="predicted"/>
<dbReference type="PANTHER" id="PTHR42085">
    <property type="entry name" value="F-BOX DOMAIN-CONTAINING PROTEIN"/>
    <property type="match status" value="1"/>
</dbReference>
<gene>
    <name evidence="1" type="ORF">VMCG_02186</name>
</gene>
<organism evidence="1 2">
    <name type="scientific">Cytospora schulzeri</name>
    <dbReference type="NCBI Taxonomy" id="448051"/>
    <lineage>
        <taxon>Eukaryota</taxon>
        <taxon>Fungi</taxon>
        <taxon>Dikarya</taxon>
        <taxon>Ascomycota</taxon>
        <taxon>Pezizomycotina</taxon>
        <taxon>Sordariomycetes</taxon>
        <taxon>Sordariomycetidae</taxon>
        <taxon>Diaporthales</taxon>
        <taxon>Cytosporaceae</taxon>
        <taxon>Cytospora</taxon>
    </lineage>
</organism>
<dbReference type="STRING" id="356882.A0A423X1N6"/>
<protein>
    <submittedName>
        <fullName evidence="1">Uncharacterized protein</fullName>
    </submittedName>
</protein>